<dbReference type="CDD" id="cd04301">
    <property type="entry name" value="NAT_SF"/>
    <property type="match status" value="1"/>
</dbReference>
<dbReference type="PROSITE" id="PS51186">
    <property type="entry name" value="GNAT"/>
    <property type="match status" value="1"/>
</dbReference>
<dbReference type="SUPFAM" id="SSF55729">
    <property type="entry name" value="Acyl-CoA N-acyltransferases (Nat)"/>
    <property type="match status" value="1"/>
</dbReference>
<organism evidence="2 3">
    <name type="scientific">Aspergillus leporis</name>
    <dbReference type="NCBI Taxonomy" id="41062"/>
    <lineage>
        <taxon>Eukaryota</taxon>
        <taxon>Fungi</taxon>
        <taxon>Dikarya</taxon>
        <taxon>Ascomycota</taxon>
        <taxon>Pezizomycotina</taxon>
        <taxon>Eurotiomycetes</taxon>
        <taxon>Eurotiomycetidae</taxon>
        <taxon>Eurotiales</taxon>
        <taxon>Aspergillaceae</taxon>
        <taxon>Aspergillus</taxon>
        <taxon>Aspergillus subgen. Circumdati</taxon>
    </lineage>
</organism>
<feature type="domain" description="N-acetyltransferase" evidence="1">
    <location>
        <begin position="13"/>
        <end position="188"/>
    </location>
</feature>
<evidence type="ECO:0000313" key="3">
    <source>
        <dbReference type="Proteomes" id="UP000326565"/>
    </source>
</evidence>
<keyword evidence="3" id="KW-1185">Reference proteome</keyword>
<dbReference type="Gene3D" id="3.40.630.30">
    <property type="match status" value="1"/>
</dbReference>
<evidence type="ECO:0000313" key="2">
    <source>
        <dbReference type="EMBL" id="KAB8074028.1"/>
    </source>
</evidence>
<reference evidence="2 3" key="1">
    <citation type="submission" date="2019-04" db="EMBL/GenBank/DDBJ databases">
        <title>Friends and foes A comparative genomics study of 23 Aspergillus species from section Flavi.</title>
        <authorList>
            <consortium name="DOE Joint Genome Institute"/>
            <person name="Kjaerbolling I."/>
            <person name="Vesth T."/>
            <person name="Frisvad J.C."/>
            <person name="Nybo J.L."/>
            <person name="Theobald S."/>
            <person name="Kildgaard S."/>
            <person name="Isbrandt T."/>
            <person name="Kuo A."/>
            <person name="Sato A."/>
            <person name="Lyhne E.K."/>
            <person name="Kogle M.E."/>
            <person name="Wiebenga A."/>
            <person name="Kun R.S."/>
            <person name="Lubbers R.J."/>
            <person name="Makela M.R."/>
            <person name="Barry K."/>
            <person name="Chovatia M."/>
            <person name="Clum A."/>
            <person name="Daum C."/>
            <person name="Haridas S."/>
            <person name="He G."/>
            <person name="LaButti K."/>
            <person name="Lipzen A."/>
            <person name="Mondo S."/>
            <person name="Riley R."/>
            <person name="Salamov A."/>
            <person name="Simmons B.A."/>
            <person name="Magnuson J.K."/>
            <person name="Henrissat B."/>
            <person name="Mortensen U.H."/>
            <person name="Larsen T.O."/>
            <person name="Devries R.P."/>
            <person name="Grigoriev I.V."/>
            <person name="Machida M."/>
            <person name="Baker S.E."/>
            <person name="Andersen M.R."/>
        </authorList>
    </citation>
    <scope>NUCLEOTIDE SEQUENCE [LARGE SCALE GENOMIC DNA]</scope>
    <source>
        <strain evidence="2 3">CBS 151.66</strain>
    </source>
</reference>
<sequence length="209" mass="24078">MTTTTTNPDCNLIPIDLTDPTQYTEIRRQRQICGWHHSPQTLQNWAQKQADGLKSFFWITIPSPKGPIRAGHISLDAYSDILEYAHDLVRADKSILTIQAFFLLPEYRAGGLGRRAMHLVEELAVREPYGSPGCRAITLTALSKRYLYEEGPEWRGVWERMGVEMPGFSIQEWYEKLGYVAWMEKPVYEERALDGGVIRLVEAFMRKEL</sequence>
<accession>A0A5N5WZR2</accession>
<dbReference type="GO" id="GO:0016747">
    <property type="term" value="F:acyltransferase activity, transferring groups other than amino-acyl groups"/>
    <property type="evidence" value="ECO:0007669"/>
    <property type="project" value="InterPro"/>
</dbReference>
<dbReference type="Proteomes" id="UP000326565">
    <property type="component" value="Unassembled WGS sequence"/>
</dbReference>
<protein>
    <recommendedName>
        <fullName evidence="1">N-acetyltransferase domain-containing protein</fullName>
    </recommendedName>
</protein>
<dbReference type="OrthoDB" id="2326446at2759"/>
<dbReference type="EMBL" id="ML732216">
    <property type="protein sequence ID" value="KAB8074028.1"/>
    <property type="molecule type" value="Genomic_DNA"/>
</dbReference>
<dbReference type="InterPro" id="IPR000182">
    <property type="entry name" value="GNAT_dom"/>
</dbReference>
<evidence type="ECO:0000259" key="1">
    <source>
        <dbReference type="PROSITE" id="PS51186"/>
    </source>
</evidence>
<dbReference type="InterPro" id="IPR016181">
    <property type="entry name" value="Acyl_CoA_acyltransferase"/>
</dbReference>
<dbReference type="AlphaFoldDB" id="A0A5N5WZR2"/>
<proteinExistence type="predicted"/>
<gene>
    <name evidence="2" type="ORF">BDV29DRAFT_156978</name>
</gene>
<name>A0A5N5WZR2_9EURO</name>